<evidence type="ECO:0000313" key="3">
    <source>
        <dbReference type="Proteomes" id="UP000596145"/>
    </source>
</evidence>
<dbReference type="EMBL" id="CP066007">
    <property type="protein sequence ID" value="QQB45301.1"/>
    <property type="molecule type" value="Genomic_DNA"/>
</dbReference>
<reference evidence="2 3" key="1">
    <citation type="submission" date="2020-12" db="EMBL/GenBank/DDBJ databases">
        <title>FDA dAtabase for Regulatory Grade micrObial Sequences (FDA-ARGOS): Supporting development and validation of Infectious Disease Dx tests.</title>
        <authorList>
            <person name="Sproer C."/>
            <person name="Gronow S."/>
            <person name="Severitt S."/>
            <person name="Schroder I."/>
            <person name="Tallon L."/>
            <person name="Sadzewicz L."/>
            <person name="Zhao X."/>
            <person name="Boylan J."/>
            <person name="Ott S."/>
            <person name="Bowen H."/>
            <person name="Vavikolanu K."/>
            <person name="Mehta A."/>
            <person name="Aluvathingal J."/>
            <person name="Nadendla S."/>
            <person name="Lowell S."/>
            <person name="Myers T."/>
            <person name="Yan Y."/>
            <person name="Sichtig H."/>
        </authorList>
    </citation>
    <scope>NUCLEOTIDE SEQUENCE [LARGE SCALE GENOMIC DNA]</scope>
    <source>
        <strain evidence="2 3">FDAARGOS_1053</strain>
    </source>
</reference>
<evidence type="ECO:0000259" key="1">
    <source>
        <dbReference type="Pfam" id="PF20155"/>
    </source>
</evidence>
<proteinExistence type="predicted"/>
<organism evidence="2 3">
    <name type="scientific">Corynebacterium glucuronolyticum</name>
    <dbReference type="NCBI Taxonomy" id="39791"/>
    <lineage>
        <taxon>Bacteria</taxon>
        <taxon>Bacillati</taxon>
        <taxon>Actinomycetota</taxon>
        <taxon>Actinomycetes</taxon>
        <taxon>Mycobacteriales</taxon>
        <taxon>Corynebacteriaceae</taxon>
        <taxon>Corynebacterium</taxon>
    </lineage>
</organism>
<protein>
    <submittedName>
        <fullName evidence="2">Tape measure protein</fullName>
    </submittedName>
</protein>
<dbReference type="NCBIfam" id="TIGR02675">
    <property type="entry name" value="tape_meas_nterm"/>
    <property type="match status" value="1"/>
</dbReference>
<dbReference type="Proteomes" id="UP000596145">
    <property type="component" value="Chromosome"/>
</dbReference>
<evidence type="ECO:0000313" key="2">
    <source>
        <dbReference type="EMBL" id="QQB45301.1"/>
    </source>
</evidence>
<gene>
    <name evidence="2" type="ORF">I6I10_07070</name>
</gene>
<feature type="domain" description="Tape measure protein N-terminal" evidence="1">
    <location>
        <begin position="14"/>
        <end position="190"/>
    </location>
</feature>
<sequence>MSGVHSAIEGGMARLQNVEQAQKMLEGLGHSAGTIDTIMDNAMQSVKGTAFGFGEAASMAATFVGAGVKEGDDLQRVLSLVGDSAAIAGADFQEMGSIWTKIASNQKLSTEELNQLMDRGLGILPKLQEKYGVTAEEARKMISEGKVGFEDFADVMEDMVGGSAQSMGETFSGSAANARAALSRLGEKLQEPLFQAAPAIFAAIGQAIDDLGLCCSRLLRSWPSGWPPSWMLWPRM</sequence>
<accession>A0A7T4BN35</accession>
<dbReference type="Pfam" id="PF20155">
    <property type="entry name" value="TMP_3"/>
    <property type="match status" value="1"/>
</dbReference>
<dbReference type="RefSeq" id="WP_198481339.1">
    <property type="nucleotide sequence ID" value="NZ_CP066007.1"/>
</dbReference>
<name>A0A7T4BN35_9CORY</name>
<dbReference type="InterPro" id="IPR013491">
    <property type="entry name" value="Tape_meas_N"/>
</dbReference>
<dbReference type="AlphaFoldDB" id="A0A7T4BN35"/>